<dbReference type="GO" id="GO:0004842">
    <property type="term" value="F:ubiquitin-protein transferase activity"/>
    <property type="evidence" value="ECO:0007669"/>
    <property type="project" value="InterPro"/>
</dbReference>
<dbReference type="EMBL" id="JABAYA010000033">
    <property type="protein sequence ID" value="KAF7728688.1"/>
    <property type="molecule type" value="Genomic_DNA"/>
</dbReference>
<dbReference type="InterPro" id="IPR011989">
    <property type="entry name" value="ARM-like"/>
</dbReference>
<dbReference type="SUPFAM" id="SSF49899">
    <property type="entry name" value="Concanavalin A-like lectins/glucanases"/>
    <property type="match status" value="1"/>
</dbReference>
<protein>
    <recommendedName>
        <fullName evidence="5">B30.2/SPRY domain-containing protein</fullName>
    </recommendedName>
</protein>
<dbReference type="GO" id="GO:0008270">
    <property type="term" value="F:zinc ion binding"/>
    <property type="evidence" value="ECO:0007669"/>
    <property type="project" value="UniProtKB-KW"/>
</dbReference>
<sequence>MSEKYLPVIIRACNHKQSVAMRSKALIALQLLTRREGNKAALLSAGALGVLVDALKCTDPEMEESTKRFAAVAICDLIQGSAMADPLQDINKYCIIELGVLDPIKRILTSTTIRNNELKYWTLMILYQISLSVYNEEIDPMPKILIHSGFVSLLAKMARVTYGNTNMPKFCMQSLVRIVASVDVVEAKKILTELLDYQIVELISICLRGDDVELIYWAAGLMHEFVLKDVAADKFREIKGVHSILASLLSADEMYIARVVLRTVKFMAYGQETFRQDMVHTGMVKKIMHCLTLDDDDVRYWATLCIHAVAGQVESHEDILGSSEFELLLSLATSVKVHVSIFIADILSLICCIPSNNIAMECHVDAIISTLNSLITLDELEVQYNAAGAIFNLMAMRDDFTEKVRDKCLDTIISTCVNSTHERVQLTCAKTSIMMAIKYQHVIPRVTLQVIDPLVNSCVEISRHILPIIMMQSLITAKKGALPHGTDQSNRDASYNSSLESDGVFVPDYININTAGTISNAMRLEEILHNSARLVAAPTEGSFTEHAHAPPVEDISGFLNSEEAYAVQQQAENRCAITNEMSPSDLDRASLFMGFELPLSSRVQFVGALSALRILLENSDISNNVISGAILENLMAQMENWIEKDYNVFDKERQRSYKLSDIKVHTCCSKFTKPQPISPLPDNIRQFTESLLLLSLYPVLETWTLFSSNDIDLEQMHPGTIKQVYYDFLQWIHASTIINIESCTRVNDRSEVATYAPDGFLSDSESIEQREKYRILKKLESAAERMGETRRRGEDSPVDDLTTEGRSSHLSKMYSGFATRALMVLRSVIRYGLCNILIPLESLSLNLSLCRIGQKFLGSKYELCGGHDIYTSEQAVFGGLCFGLFRCSVELRIIMAYASRIIAERKVSECRNSKAFVEIDLVKRSKFCLVNYETIREFRNDSWTFETVKGTHATPASDTWDGKDSHKYAFEVVLASDGLMQVGWVNDDFEIDPEGGTGVGDDDESYGYDGYRAKKWHGRHSISRASYGNKWAPNDVITSCLDLDQGEIRYYKNGIDMGVAFTDIARDRSWYPAISISTGQGCEFRFGGPLDRLKYLPEGYLPIASLLKGSEITSEACSTQIQVKNENSRESSSEESDLDALVDALGRMSVKSPKSERVIENGNREPNLRPIDAQGFHGYCDSAEGTLSVRRSLKEDEALLPSLYFEVAIVYQAGDMDQR</sequence>
<reference evidence="6" key="1">
    <citation type="submission" date="2020-01" db="EMBL/GenBank/DDBJ databases">
        <title>Genome Sequencing of Three Apophysomyces-Like Fungal Strains Confirms a Novel Fungal Genus in the Mucoromycota with divergent Burkholderia-like Endosymbiotic Bacteria.</title>
        <authorList>
            <person name="Stajich J.E."/>
            <person name="Macias A.M."/>
            <person name="Carter-House D."/>
            <person name="Lovett B."/>
            <person name="Kasson L.R."/>
            <person name="Berry K."/>
            <person name="Grigoriev I."/>
            <person name="Chang Y."/>
            <person name="Spatafora J."/>
            <person name="Kasson M.T."/>
        </authorList>
    </citation>
    <scope>NUCLEOTIDE SEQUENCE</scope>
    <source>
        <strain evidence="6">NRRL A-21654</strain>
    </source>
</reference>
<dbReference type="InterPro" id="IPR000225">
    <property type="entry name" value="Armadillo"/>
</dbReference>
<dbReference type="SUPFAM" id="SSF48371">
    <property type="entry name" value="ARM repeat"/>
    <property type="match status" value="1"/>
</dbReference>
<dbReference type="PROSITE" id="PS50188">
    <property type="entry name" value="B302_SPRY"/>
    <property type="match status" value="1"/>
</dbReference>
<dbReference type="InterPro" id="IPR045129">
    <property type="entry name" value="RNF123/RKP/RSPRY1"/>
</dbReference>
<dbReference type="Pfam" id="PF00622">
    <property type="entry name" value="SPRY"/>
    <property type="match status" value="1"/>
</dbReference>
<dbReference type="SMART" id="SM00185">
    <property type="entry name" value="ARM"/>
    <property type="match status" value="4"/>
</dbReference>
<evidence type="ECO:0000256" key="3">
    <source>
        <dbReference type="ARBA" id="ARBA00022833"/>
    </source>
</evidence>
<evidence type="ECO:0000259" key="5">
    <source>
        <dbReference type="PROSITE" id="PS50188"/>
    </source>
</evidence>
<gene>
    <name evidence="6" type="ORF">EC973_005725</name>
</gene>
<dbReference type="InterPro" id="IPR003877">
    <property type="entry name" value="SPRY_dom"/>
</dbReference>
<dbReference type="PANTHER" id="PTHR13363">
    <property type="entry name" value="RING FINGER AND SRY DOMAIN-CONTAINING"/>
    <property type="match status" value="1"/>
</dbReference>
<dbReference type="Proteomes" id="UP000605846">
    <property type="component" value="Unassembled WGS sequence"/>
</dbReference>
<feature type="domain" description="B30.2/SPRY" evidence="5">
    <location>
        <begin position="897"/>
        <end position="1091"/>
    </location>
</feature>
<dbReference type="AlphaFoldDB" id="A0A8H7BP74"/>
<keyword evidence="3" id="KW-0862">Zinc</keyword>
<dbReference type="Gene3D" id="2.60.120.920">
    <property type="match status" value="1"/>
</dbReference>
<dbReference type="Gene3D" id="1.25.10.10">
    <property type="entry name" value="Leucine-rich Repeat Variant"/>
    <property type="match status" value="2"/>
</dbReference>
<keyword evidence="7" id="KW-1185">Reference proteome</keyword>
<name>A0A8H7BP74_9FUNG</name>
<keyword evidence="2" id="KW-0863">Zinc-finger</keyword>
<dbReference type="InterPro" id="IPR043136">
    <property type="entry name" value="B30.2/SPRY_sf"/>
</dbReference>
<dbReference type="InterPro" id="IPR001870">
    <property type="entry name" value="B30.2/SPRY"/>
</dbReference>
<evidence type="ECO:0000313" key="6">
    <source>
        <dbReference type="EMBL" id="KAF7728688.1"/>
    </source>
</evidence>
<accession>A0A8H7BP74</accession>
<proteinExistence type="predicted"/>
<evidence type="ECO:0000313" key="7">
    <source>
        <dbReference type="Proteomes" id="UP000605846"/>
    </source>
</evidence>
<feature type="compositionally biased region" description="Basic and acidic residues" evidence="4">
    <location>
        <begin position="784"/>
        <end position="795"/>
    </location>
</feature>
<dbReference type="InterPro" id="IPR013320">
    <property type="entry name" value="ConA-like_dom_sf"/>
</dbReference>
<dbReference type="InterPro" id="IPR016024">
    <property type="entry name" value="ARM-type_fold"/>
</dbReference>
<evidence type="ECO:0000256" key="4">
    <source>
        <dbReference type="SAM" id="MobiDB-lite"/>
    </source>
</evidence>
<dbReference type="OrthoDB" id="2967263at2759"/>
<keyword evidence="1" id="KW-0479">Metal-binding</keyword>
<organism evidence="6 7">
    <name type="scientific">Apophysomyces ossiformis</name>
    <dbReference type="NCBI Taxonomy" id="679940"/>
    <lineage>
        <taxon>Eukaryota</taxon>
        <taxon>Fungi</taxon>
        <taxon>Fungi incertae sedis</taxon>
        <taxon>Mucoromycota</taxon>
        <taxon>Mucoromycotina</taxon>
        <taxon>Mucoromycetes</taxon>
        <taxon>Mucorales</taxon>
        <taxon>Mucorineae</taxon>
        <taxon>Mucoraceae</taxon>
        <taxon>Apophysomyces</taxon>
    </lineage>
</organism>
<dbReference type="GO" id="GO:0051603">
    <property type="term" value="P:proteolysis involved in protein catabolic process"/>
    <property type="evidence" value="ECO:0007669"/>
    <property type="project" value="TreeGrafter"/>
</dbReference>
<feature type="region of interest" description="Disordered" evidence="4">
    <location>
        <begin position="784"/>
        <end position="805"/>
    </location>
</feature>
<comment type="caution">
    <text evidence="6">The sequence shown here is derived from an EMBL/GenBank/DDBJ whole genome shotgun (WGS) entry which is preliminary data.</text>
</comment>
<dbReference type="SMART" id="SM00449">
    <property type="entry name" value="SPRY"/>
    <property type="match status" value="1"/>
</dbReference>
<dbReference type="GO" id="GO:0005737">
    <property type="term" value="C:cytoplasm"/>
    <property type="evidence" value="ECO:0007669"/>
    <property type="project" value="TreeGrafter"/>
</dbReference>
<evidence type="ECO:0000256" key="2">
    <source>
        <dbReference type="ARBA" id="ARBA00022771"/>
    </source>
</evidence>
<evidence type="ECO:0000256" key="1">
    <source>
        <dbReference type="ARBA" id="ARBA00022723"/>
    </source>
</evidence>
<dbReference type="PANTHER" id="PTHR13363:SF5">
    <property type="entry name" value="E3 UBIQUITIN-PROTEIN LIGASE RNF123"/>
    <property type="match status" value="1"/>
</dbReference>